<protein>
    <submittedName>
        <fullName evidence="1">Uncharacterized protein</fullName>
    </submittedName>
</protein>
<reference evidence="1 2" key="1">
    <citation type="submission" date="2021-04" db="EMBL/GenBank/DDBJ databases">
        <title>Complete genome sequence of a novel Streptococcus species.</title>
        <authorList>
            <person name="Teng J.L.L."/>
        </authorList>
    </citation>
    <scope>NUCLEOTIDE SEQUENCE [LARGE SCALE GENOMIC DNA]</scope>
    <source>
        <strain evidence="1 2">HKU75</strain>
    </source>
</reference>
<dbReference type="Proteomes" id="UP000677616">
    <property type="component" value="Chromosome"/>
</dbReference>
<name>A0ABX7YJ22_9STRE</name>
<sequence>MEKEKILTNTLQEPLANEMDYAMIGISQDEKEILVADYRSNWVDEEQFLHRPLLTNYQDERSSYQQLMDWLEVALPHLTHPFEEVENTSFPQEMLNEVNRELARNNQALLVRTIDCIDGTREVVAMVYDPTKEEKGDAEYYLKHHVEALYQGRVIQLYQVPIKEIYEKDDLSELFFEATPVFMDQALLTGDGRAVLNELHQMGFTSIQELALETQTQEDKVESQELERGL</sequence>
<evidence type="ECO:0000313" key="2">
    <source>
        <dbReference type="Proteomes" id="UP000677616"/>
    </source>
</evidence>
<evidence type="ECO:0000313" key="1">
    <source>
        <dbReference type="EMBL" id="QUE53708.1"/>
    </source>
</evidence>
<accession>A0ABX7YJ22</accession>
<proteinExistence type="predicted"/>
<gene>
    <name evidence="1" type="ORF">INT76_07675</name>
</gene>
<organism evidence="1 2">
    <name type="scientific">Streptococcus oriscaviae</name>
    <dbReference type="NCBI Taxonomy" id="2781599"/>
    <lineage>
        <taxon>Bacteria</taxon>
        <taxon>Bacillati</taxon>
        <taxon>Bacillota</taxon>
        <taxon>Bacilli</taxon>
        <taxon>Lactobacillales</taxon>
        <taxon>Streptococcaceae</taxon>
        <taxon>Streptococcus</taxon>
    </lineage>
</organism>
<dbReference type="RefSeq" id="WP_212569874.1">
    <property type="nucleotide sequence ID" value="NZ_CP073084.1"/>
</dbReference>
<dbReference type="EMBL" id="CP073084">
    <property type="protein sequence ID" value="QUE53708.1"/>
    <property type="molecule type" value="Genomic_DNA"/>
</dbReference>
<keyword evidence="2" id="KW-1185">Reference proteome</keyword>